<dbReference type="CDD" id="cd00077">
    <property type="entry name" value="HDc"/>
    <property type="match status" value="1"/>
</dbReference>
<evidence type="ECO:0000313" key="3">
    <source>
        <dbReference type="Proteomes" id="UP000282818"/>
    </source>
</evidence>
<dbReference type="Pfam" id="PF13487">
    <property type="entry name" value="HD_5"/>
    <property type="match status" value="1"/>
</dbReference>
<evidence type="ECO:0000259" key="1">
    <source>
        <dbReference type="PROSITE" id="PS51832"/>
    </source>
</evidence>
<organism evidence="2 3">
    <name type="scientific">Neptunomonas marina</name>
    <dbReference type="NCBI Taxonomy" id="1815562"/>
    <lineage>
        <taxon>Bacteria</taxon>
        <taxon>Pseudomonadati</taxon>
        <taxon>Pseudomonadota</taxon>
        <taxon>Gammaproteobacteria</taxon>
        <taxon>Oceanospirillales</taxon>
        <taxon>Oceanospirillaceae</taxon>
        <taxon>Neptunomonas</taxon>
    </lineage>
</organism>
<gene>
    <name evidence="2" type="ORF">EOE65_01945</name>
</gene>
<dbReference type="PROSITE" id="PS51832">
    <property type="entry name" value="HD_GYP"/>
    <property type="match status" value="1"/>
</dbReference>
<dbReference type="PANTHER" id="PTHR45228">
    <property type="entry name" value="CYCLIC DI-GMP PHOSPHODIESTERASE TM_0186-RELATED"/>
    <property type="match status" value="1"/>
</dbReference>
<dbReference type="Proteomes" id="UP000282818">
    <property type="component" value="Unassembled WGS sequence"/>
</dbReference>
<dbReference type="SMART" id="SM00471">
    <property type="entry name" value="HDc"/>
    <property type="match status" value="1"/>
</dbReference>
<comment type="caution">
    <text evidence="2">The sequence shown here is derived from an EMBL/GenBank/DDBJ whole genome shotgun (WGS) entry which is preliminary data.</text>
</comment>
<dbReference type="InterPro" id="IPR037522">
    <property type="entry name" value="HD_GYP_dom"/>
</dbReference>
<dbReference type="GO" id="GO:0008081">
    <property type="term" value="F:phosphoric diester hydrolase activity"/>
    <property type="evidence" value="ECO:0007669"/>
    <property type="project" value="UniProtKB-ARBA"/>
</dbReference>
<dbReference type="AlphaFoldDB" id="A0A437QD20"/>
<proteinExistence type="predicted"/>
<keyword evidence="3" id="KW-1185">Reference proteome</keyword>
<dbReference type="Gene3D" id="1.10.3210.10">
    <property type="entry name" value="Hypothetical protein af1432"/>
    <property type="match status" value="1"/>
</dbReference>
<reference evidence="2 3" key="1">
    <citation type="submission" date="2019-01" db="EMBL/GenBank/DDBJ databases">
        <authorList>
            <person name="Chen W.-M."/>
        </authorList>
    </citation>
    <scope>NUCLEOTIDE SEQUENCE [LARGE SCALE GENOMIC DNA]</scope>
    <source>
        <strain evidence="2 3">HPM-16</strain>
    </source>
</reference>
<accession>A0A437QD20</accession>
<sequence>MKSIAIISSEFPQVQPLTDILSHDYLIKHSQLERFHADSHLRAILIDAVIAANAPTQLAQLQRTNLPIIVLCQHEAQYPTVADIATDYLVQPWHTSTVMAKINTHVHIAEIVQGSFNSDIENTPRLSDREQLNAAQEAAILCLASVARIRDHATGNHILRTQHYVKALAEYLRYHPDYQADLDNNATIELFYKTASLHDIGKVAIPDAILQKEGELTPDEYEIMKKHTCLGFDAIHSAQKLLPHEARNSAGSFLRYAQQVTLSHHERWDGSGYPQGIAGDEIPVVARLMAVADVYDAIISRRPYKHAMSHEAAANIILQGSGSLFDPRVVAAFCDLQETFRKVSIILEEYFPSLADPNESFYCELP</sequence>
<name>A0A437QD20_9GAMM</name>
<dbReference type="InterPro" id="IPR003607">
    <property type="entry name" value="HD/PDEase_dom"/>
</dbReference>
<dbReference type="RefSeq" id="WP_127692601.1">
    <property type="nucleotide sequence ID" value="NZ_SACQ01000001.1"/>
</dbReference>
<dbReference type="PANTHER" id="PTHR45228:SF5">
    <property type="entry name" value="CYCLIC DI-GMP PHOSPHODIESTERASE VC_1348-RELATED"/>
    <property type="match status" value="1"/>
</dbReference>
<dbReference type="SUPFAM" id="SSF109604">
    <property type="entry name" value="HD-domain/PDEase-like"/>
    <property type="match status" value="1"/>
</dbReference>
<feature type="domain" description="HD-GYP" evidence="1">
    <location>
        <begin position="132"/>
        <end position="349"/>
    </location>
</feature>
<protein>
    <submittedName>
        <fullName evidence="2">HD domain-containing protein</fullName>
    </submittedName>
</protein>
<dbReference type="EMBL" id="SACQ01000001">
    <property type="protein sequence ID" value="RVU32432.1"/>
    <property type="molecule type" value="Genomic_DNA"/>
</dbReference>
<evidence type="ECO:0000313" key="2">
    <source>
        <dbReference type="EMBL" id="RVU32432.1"/>
    </source>
</evidence>
<dbReference type="InterPro" id="IPR052020">
    <property type="entry name" value="Cyclic_di-GMP/3'3'-cGAMP_PDE"/>
</dbReference>